<organism evidence="1 2">
    <name type="scientific">Cecembia calidifontis</name>
    <dbReference type="NCBI Taxonomy" id="1187080"/>
    <lineage>
        <taxon>Bacteria</taxon>
        <taxon>Pseudomonadati</taxon>
        <taxon>Bacteroidota</taxon>
        <taxon>Cytophagia</taxon>
        <taxon>Cytophagales</taxon>
        <taxon>Cyclobacteriaceae</taxon>
        <taxon>Cecembia</taxon>
    </lineage>
</organism>
<protein>
    <submittedName>
        <fullName evidence="1">Uncharacterized protein DUF4221</fullName>
    </submittedName>
</protein>
<dbReference type="Proteomes" id="UP000292209">
    <property type="component" value="Unassembled WGS sequence"/>
</dbReference>
<reference evidence="1 2" key="1">
    <citation type="submission" date="2019-02" db="EMBL/GenBank/DDBJ databases">
        <title>Genomic Encyclopedia of Archaeal and Bacterial Type Strains, Phase II (KMG-II): from individual species to whole genera.</title>
        <authorList>
            <person name="Goeker M."/>
        </authorList>
    </citation>
    <scope>NUCLEOTIDE SEQUENCE [LARGE SCALE GENOMIC DNA]</scope>
    <source>
        <strain evidence="1 2">DSM 21411</strain>
    </source>
</reference>
<dbReference type="EMBL" id="SGXG01000001">
    <property type="protein sequence ID" value="RZS98386.1"/>
    <property type="molecule type" value="Genomic_DNA"/>
</dbReference>
<evidence type="ECO:0000313" key="2">
    <source>
        <dbReference type="Proteomes" id="UP000292209"/>
    </source>
</evidence>
<gene>
    <name evidence="1" type="ORF">BC751_4036</name>
</gene>
<dbReference type="RefSeq" id="WP_130277094.1">
    <property type="nucleotide sequence ID" value="NZ_SGXG01000001.1"/>
</dbReference>
<keyword evidence="2" id="KW-1185">Reference proteome</keyword>
<comment type="caution">
    <text evidence="1">The sequence shown here is derived from an EMBL/GenBank/DDBJ whole genome shotgun (WGS) entry which is preliminary data.</text>
</comment>
<dbReference type="InterPro" id="IPR025316">
    <property type="entry name" value="DUF4221"/>
</dbReference>
<dbReference type="Pfam" id="PF13970">
    <property type="entry name" value="DUF4221"/>
    <property type="match status" value="1"/>
</dbReference>
<accession>A0A4Q7PDE1</accession>
<evidence type="ECO:0000313" key="1">
    <source>
        <dbReference type="EMBL" id="RZS98386.1"/>
    </source>
</evidence>
<dbReference type="AlphaFoldDB" id="A0A4Q7PDE1"/>
<sequence>MTKLLLVFLIYSFFSCSRTLDNSLELSKFLVETIAIPIDLKTETYTRSLQYLDGDLYWWNADRETLSVFDLSDKKIKRFINMEREGPNGLGNPIGFFVLNNDSIYVPTMSFELRLIDKEGKLVNVYNYLNYSKLGVPIPSMTRYSNMFHTNHSGLIYLGLRDLGNVPPSNLNNQALLEYPPILCFNKSLGTFNYLDFKLPTSFLTYNNFITLSQTSKSNSLLLLHRQSNTFVEVGFNGVEIKEQQLQTKLLNSFSNEYYLSPRMSRSIEENMQLLHKSSENLGLVFDPYKNLIYRFGWPGDDISADKNAMKFGYTPRYFTISIYNGDDYSLKHEITLPKNTYLAHHYFVSEKGLNLFPMHPDNPEFDENYMVIHTFDFSNLNKYLKSAGF</sequence>
<dbReference type="OrthoDB" id="817960at2"/>
<name>A0A4Q7PDE1_9BACT</name>
<proteinExistence type="predicted"/>
<dbReference type="PROSITE" id="PS51257">
    <property type="entry name" value="PROKAR_LIPOPROTEIN"/>
    <property type="match status" value="1"/>
</dbReference>
<dbReference type="SUPFAM" id="SSF63825">
    <property type="entry name" value="YWTD domain"/>
    <property type="match status" value="1"/>
</dbReference>